<dbReference type="InterPro" id="IPR002347">
    <property type="entry name" value="SDR_fam"/>
</dbReference>
<dbReference type="PROSITE" id="PS00061">
    <property type="entry name" value="ADH_SHORT"/>
    <property type="match status" value="1"/>
</dbReference>
<dbReference type="Gene3D" id="3.40.50.720">
    <property type="entry name" value="NAD(P)-binding Rossmann-like Domain"/>
    <property type="match status" value="1"/>
</dbReference>
<organism evidence="2 3">
    <name type="scientific">Caballeronia calidae</name>
    <dbReference type="NCBI Taxonomy" id="1777139"/>
    <lineage>
        <taxon>Bacteria</taxon>
        <taxon>Pseudomonadati</taxon>
        <taxon>Pseudomonadota</taxon>
        <taxon>Betaproteobacteria</taxon>
        <taxon>Burkholderiales</taxon>
        <taxon>Burkholderiaceae</taxon>
        <taxon>Caballeronia</taxon>
    </lineage>
</organism>
<evidence type="ECO:0000313" key="3">
    <source>
        <dbReference type="Proteomes" id="UP000071859"/>
    </source>
</evidence>
<dbReference type="InterPro" id="IPR020904">
    <property type="entry name" value="Sc_DH/Rdtase_CS"/>
</dbReference>
<dbReference type="Proteomes" id="UP000071859">
    <property type="component" value="Unassembled WGS sequence"/>
</dbReference>
<proteinExistence type="inferred from homology"/>
<gene>
    <name evidence="2" type="ORF">AWB78_07588</name>
</gene>
<dbReference type="SUPFAM" id="SSF51735">
    <property type="entry name" value="NAD(P)-binding Rossmann-fold domains"/>
    <property type="match status" value="1"/>
</dbReference>
<dbReference type="InterPro" id="IPR036291">
    <property type="entry name" value="NAD(P)-bd_dom_sf"/>
</dbReference>
<dbReference type="PANTHER" id="PTHR42760:SF123">
    <property type="entry name" value="OXIDOREDUCTASE"/>
    <property type="match status" value="1"/>
</dbReference>
<keyword evidence="3" id="KW-1185">Reference proteome</keyword>
<dbReference type="OrthoDB" id="9806974at2"/>
<dbReference type="CDD" id="cd05233">
    <property type="entry name" value="SDR_c"/>
    <property type="match status" value="1"/>
</dbReference>
<dbReference type="PRINTS" id="PR00081">
    <property type="entry name" value="GDHRDH"/>
</dbReference>
<dbReference type="GO" id="GO:0016616">
    <property type="term" value="F:oxidoreductase activity, acting on the CH-OH group of donors, NAD or NADP as acceptor"/>
    <property type="evidence" value="ECO:0007669"/>
    <property type="project" value="TreeGrafter"/>
</dbReference>
<dbReference type="RefSeq" id="WP_062611711.1">
    <property type="nucleotide sequence ID" value="NZ_FCOX02000085.1"/>
</dbReference>
<dbReference type="Pfam" id="PF13561">
    <property type="entry name" value="adh_short_C2"/>
    <property type="match status" value="1"/>
</dbReference>
<dbReference type="PRINTS" id="PR00080">
    <property type="entry name" value="SDRFAMILY"/>
</dbReference>
<dbReference type="PANTHER" id="PTHR42760">
    <property type="entry name" value="SHORT-CHAIN DEHYDROGENASES/REDUCTASES FAMILY MEMBER"/>
    <property type="match status" value="1"/>
</dbReference>
<dbReference type="NCBIfam" id="NF005559">
    <property type="entry name" value="PRK07231.1"/>
    <property type="match status" value="1"/>
</dbReference>
<dbReference type="GO" id="GO:0030497">
    <property type="term" value="P:fatty acid elongation"/>
    <property type="evidence" value="ECO:0007669"/>
    <property type="project" value="TreeGrafter"/>
</dbReference>
<comment type="caution">
    <text evidence="2">The sequence shown here is derived from an EMBL/GenBank/DDBJ whole genome shotgun (WGS) entry which is preliminary data.</text>
</comment>
<evidence type="ECO:0000256" key="1">
    <source>
        <dbReference type="ARBA" id="ARBA00006484"/>
    </source>
</evidence>
<dbReference type="AlphaFoldDB" id="A0A158EFM8"/>
<dbReference type="EMBL" id="FCOX02000085">
    <property type="protein sequence ID" value="SAL05593.1"/>
    <property type="molecule type" value="Genomic_DNA"/>
</dbReference>
<name>A0A158EFM8_9BURK</name>
<comment type="similarity">
    <text evidence="1">Belongs to the short-chain dehydrogenases/reductases (SDR) family.</text>
</comment>
<accession>A0A158EFM8</accession>
<dbReference type="FunFam" id="3.40.50.720:FF:000084">
    <property type="entry name" value="Short-chain dehydrogenase reductase"/>
    <property type="match status" value="1"/>
</dbReference>
<protein>
    <submittedName>
        <fullName evidence="2">3-oxoacyl-[acyl-carrier-protein] reductase</fullName>
    </submittedName>
</protein>
<reference evidence="2" key="1">
    <citation type="submission" date="2016-01" db="EMBL/GenBank/DDBJ databases">
        <authorList>
            <person name="Peeters C."/>
        </authorList>
    </citation>
    <scope>NUCLEOTIDE SEQUENCE</scope>
    <source>
        <strain evidence="2">LMG 29321</strain>
    </source>
</reference>
<evidence type="ECO:0000313" key="2">
    <source>
        <dbReference type="EMBL" id="SAL05593.1"/>
    </source>
</evidence>
<sequence length="269" mass="28118">MSNENQSGAFEWLGLVGRVCVVTGGGDGIGAETARILARAGARVAILDRNLEHSQDVADEIRVSGGTAIAVWVDVAQREAVLSAASEVSRTLGPCNVLVNNAAVRHEGPLLTISAAQWETALAVNLSGPLICSQAFGDQMVRNGMGGSIIHVGSICGHFPRANGGAYSTSKAGLMMLSNQLAVELSEYGIRSNVVAPGFVKTPLSASIYENPEVERRRVSAVPSGRIGTTRDLADMIAFLASDRSSYVNGQSVLVDGGVSQTLMKLVPR</sequence>